<feature type="non-terminal residue" evidence="1">
    <location>
        <position position="53"/>
    </location>
</feature>
<dbReference type="EMBL" id="JADGJQ010000106">
    <property type="protein sequence ID" value="KAJ3169442.1"/>
    <property type="molecule type" value="Genomic_DNA"/>
</dbReference>
<evidence type="ECO:0000313" key="1">
    <source>
        <dbReference type="EMBL" id="KAJ3169442.1"/>
    </source>
</evidence>
<evidence type="ECO:0000313" key="2">
    <source>
        <dbReference type="Proteomes" id="UP001212152"/>
    </source>
</evidence>
<reference evidence="1" key="1">
    <citation type="submission" date="2020-05" db="EMBL/GenBank/DDBJ databases">
        <title>Phylogenomic resolution of chytrid fungi.</title>
        <authorList>
            <person name="Stajich J.E."/>
            <person name="Amses K."/>
            <person name="Simmons R."/>
            <person name="Seto K."/>
            <person name="Myers J."/>
            <person name="Bonds A."/>
            <person name="Quandt C.A."/>
            <person name="Barry K."/>
            <person name="Liu P."/>
            <person name="Grigoriev I."/>
            <person name="Longcore J.E."/>
            <person name="James T.Y."/>
        </authorList>
    </citation>
    <scope>NUCLEOTIDE SEQUENCE</scope>
    <source>
        <strain evidence="1">JEL0379</strain>
    </source>
</reference>
<comment type="caution">
    <text evidence="1">The sequence shown here is derived from an EMBL/GenBank/DDBJ whole genome shotgun (WGS) entry which is preliminary data.</text>
</comment>
<dbReference type="Proteomes" id="UP001212152">
    <property type="component" value="Unassembled WGS sequence"/>
</dbReference>
<organism evidence="1 2">
    <name type="scientific">Geranomyces variabilis</name>
    <dbReference type="NCBI Taxonomy" id="109894"/>
    <lineage>
        <taxon>Eukaryota</taxon>
        <taxon>Fungi</taxon>
        <taxon>Fungi incertae sedis</taxon>
        <taxon>Chytridiomycota</taxon>
        <taxon>Chytridiomycota incertae sedis</taxon>
        <taxon>Chytridiomycetes</taxon>
        <taxon>Spizellomycetales</taxon>
        <taxon>Powellomycetaceae</taxon>
        <taxon>Geranomyces</taxon>
    </lineage>
</organism>
<protein>
    <submittedName>
        <fullName evidence="1">Uncharacterized protein</fullName>
    </submittedName>
</protein>
<dbReference type="AlphaFoldDB" id="A0AAD5THI9"/>
<proteinExistence type="predicted"/>
<keyword evidence="2" id="KW-1185">Reference proteome</keyword>
<name>A0AAD5THI9_9FUNG</name>
<gene>
    <name evidence="1" type="ORF">HDU87_000613</name>
</gene>
<sequence>MKLRKLLRPLPPINLQRLDDISFGNDLDNVFKDEEDEYTLKPLLDPPLEQLLQ</sequence>
<accession>A0AAD5THI9</accession>